<keyword evidence="1" id="KW-0812">Transmembrane</keyword>
<keyword evidence="1" id="KW-0472">Membrane</keyword>
<keyword evidence="1" id="KW-1133">Transmembrane helix</keyword>
<reference evidence="2" key="1">
    <citation type="submission" date="2020-03" db="EMBL/GenBank/DDBJ databases">
        <title>The deep terrestrial virosphere.</title>
        <authorList>
            <person name="Holmfeldt K."/>
            <person name="Nilsson E."/>
            <person name="Simone D."/>
            <person name="Lopez-Fernandez M."/>
            <person name="Wu X."/>
            <person name="de Brujin I."/>
            <person name="Lundin D."/>
            <person name="Andersson A."/>
            <person name="Bertilsson S."/>
            <person name="Dopson M."/>
        </authorList>
    </citation>
    <scope>NUCLEOTIDE SEQUENCE</scope>
    <source>
        <strain evidence="2">TM448B00292</strain>
    </source>
</reference>
<dbReference type="EMBL" id="MT144604">
    <property type="protein sequence ID" value="QJH94714.1"/>
    <property type="molecule type" value="Genomic_DNA"/>
</dbReference>
<proteinExistence type="predicted"/>
<protein>
    <submittedName>
        <fullName evidence="2">Uncharacterized protein</fullName>
    </submittedName>
</protein>
<dbReference type="AlphaFoldDB" id="A0A6M3XA82"/>
<organism evidence="2">
    <name type="scientific">viral metagenome</name>
    <dbReference type="NCBI Taxonomy" id="1070528"/>
    <lineage>
        <taxon>unclassified sequences</taxon>
        <taxon>metagenomes</taxon>
        <taxon>organismal metagenomes</taxon>
    </lineage>
</organism>
<gene>
    <name evidence="2" type="ORF">TM448B00292_0051</name>
</gene>
<evidence type="ECO:0000313" key="2">
    <source>
        <dbReference type="EMBL" id="QJH94714.1"/>
    </source>
</evidence>
<accession>A0A6M3XA82</accession>
<feature type="transmembrane region" description="Helical" evidence="1">
    <location>
        <begin position="6"/>
        <end position="27"/>
    </location>
</feature>
<evidence type="ECO:0000256" key="1">
    <source>
        <dbReference type="SAM" id="Phobius"/>
    </source>
</evidence>
<sequence>MSFTTYQILAFIGGFAGMAIVFGIGYLEGLRRRRNDIARIHANHGEQYDAWRHQLERVKHEHTLSRLNAAQAIEAMTEESDQRIDELVRLREQTANALAAVRTYSAVALTEDDAAHLTAIAAKLSLAAQTFANLNAHDQATSCRNLATVANGLFERYWNAQPALTQERVA</sequence>
<name>A0A6M3XA82_9ZZZZ</name>